<proteinExistence type="inferred from homology"/>
<organism evidence="8 9">
    <name type="scientific">Varanus komodoensis</name>
    <name type="common">Komodo dragon</name>
    <dbReference type="NCBI Taxonomy" id="61221"/>
    <lineage>
        <taxon>Eukaryota</taxon>
        <taxon>Metazoa</taxon>
        <taxon>Chordata</taxon>
        <taxon>Craniata</taxon>
        <taxon>Vertebrata</taxon>
        <taxon>Euteleostomi</taxon>
        <taxon>Lepidosauria</taxon>
        <taxon>Squamata</taxon>
        <taxon>Bifurcata</taxon>
        <taxon>Unidentata</taxon>
        <taxon>Episquamata</taxon>
        <taxon>Toxicofera</taxon>
        <taxon>Anguimorpha</taxon>
        <taxon>Paleoanguimorpha</taxon>
        <taxon>Varanoidea</taxon>
        <taxon>Varanidae</taxon>
        <taxon>Varanus</taxon>
    </lineage>
</organism>
<keyword evidence="4 6" id="KW-1133">Transmembrane helix</keyword>
<dbReference type="InterPro" id="IPR024041">
    <property type="entry name" value="NH4_transpt_AmtB-like_dom"/>
</dbReference>
<evidence type="ECO:0000256" key="1">
    <source>
        <dbReference type="ARBA" id="ARBA00004141"/>
    </source>
</evidence>
<dbReference type="GO" id="GO:0008519">
    <property type="term" value="F:ammonium channel activity"/>
    <property type="evidence" value="ECO:0007669"/>
    <property type="project" value="InterPro"/>
</dbReference>
<feature type="transmembrane region" description="Helical" evidence="6">
    <location>
        <begin position="237"/>
        <end position="256"/>
    </location>
</feature>
<feature type="transmembrane region" description="Helical" evidence="6">
    <location>
        <begin position="52"/>
        <end position="70"/>
    </location>
</feature>
<evidence type="ECO:0000313" key="8">
    <source>
        <dbReference type="Ensembl" id="ENSVKKP00000008360.1"/>
    </source>
</evidence>
<dbReference type="PANTHER" id="PTHR11730:SF43">
    <property type="entry name" value="BLOOD GROUP RH(CE) POLYPEPTIDE-RELATED"/>
    <property type="match status" value="1"/>
</dbReference>
<feature type="transmembrane region" description="Helical" evidence="6">
    <location>
        <begin position="111"/>
        <end position="129"/>
    </location>
</feature>
<dbReference type="PANTHER" id="PTHR11730">
    <property type="entry name" value="AMMONIUM TRANSPORTER"/>
    <property type="match status" value="1"/>
</dbReference>
<dbReference type="Gene3D" id="1.10.3430.10">
    <property type="entry name" value="Ammonium transporter AmtB like domains"/>
    <property type="match status" value="1"/>
</dbReference>
<feature type="transmembrane region" description="Helical" evidence="6">
    <location>
        <begin position="206"/>
        <end position="225"/>
    </location>
</feature>
<evidence type="ECO:0000256" key="4">
    <source>
        <dbReference type="ARBA" id="ARBA00022989"/>
    </source>
</evidence>
<dbReference type="InterPro" id="IPR029020">
    <property type="entry name" value="Ammonium/urea_transptr"/>
</dbReference>
<dbReference type="GO" id="GO:0097272">
    <property type="term" value="P:ammonium homeostasis"/>
    <property type="evidence" value="ECO:0007669"/>
    <property type="project" value="TreeGrafter"/>
</dbReference>
<feature type="transmembrane region" description="Helical" evidence="6">
    <location>
        <begin position="290"/>
        <end position="310"/>
    </location>
</feature>
<name>A0A8D2J1W0_VARKO</name>
<dbReference type="InterPro" id="IPR002229">
    <property type="entry name" value="RhesusRHD"/>
</dbReference>
<accession>A0A8D2J1W0</accession>
<dbReference type="Ensembl" id="ENSVKKT00000008576.1">
    <property type="protein sequence ID" value="ENSVKKP00000008360.1"/>
    <property type="gene ID" value="ENSVKKG00000005953.1"/>
</dbReference>
<evidence type="ECO:0000256" key="3">
    <source>
        <dbReference type="ARBA" id="ARBA00022692"/>
    </source>
</evidence>
<evidence type="ECO:0000256" key="6">
    <source>
        <dbReference type="SAM" id="Phobius"/>
    </source>
</evidence>
<keyword evidence="9" id="KW-1185">Reference proteome</keyword>
<dbReference type="GO" id="GO:0005886">
    <property type="term" value="C:plasma membrane"/>
    <property type="evidence" value="ECO:0007669"/>
    <property type="project" value="InterPro"/>
</dbReference>
<feature type="transmembrane region" description="Helical" evidence="6">
    <location>
        <begin position="359"/>
        <end position="385"/>
    </location>
</feature>
<dbReference type="Proteomes" id="UP000694545">
    <property type="component" value="Unplaced"/>
</dbReference>
<feature type="transmembrane region" description="Helical" evidence="6">
    <location>
        <begin position="76"/>
        <end position="99"/>
    </location>
</feature>
<dbReference type="AlphaFoldDB" id="A0A8D2J1W0"/>
<dbReference type="OMA" id="IHVFATY"/>
<protein>
    <recommendedName>
        <fullName evidence="7">Ammonium transporter AmtB-like domain-containing protein</fullName>
    </recommendedName>
</protein>
<feature type="transmembrane region" description="Helical" evidence="6">
    <location>
        <begin position="12"/>
        <end position="32"/>
    </location>
</feature>
<dbReference type="PRINTS" id="PR00342">
    <property type="entry name" value="RHESUSRHD"/>
</dbReference>
<reference evidence="8" key="1">
    <citation type="submission" date="2025-08" db="UniProtKB">
        <authorList>
            <consortium name="Ensembl"/>
        </authorList>
    </citation>
    <scope>IDENTIFICATION</scope>
</reference>
<dbReference type="FunFam" id="1.10.3430.10:FF:000009">
    <property type="entry name" value="Blood group Rh(D) polypeptide"/>
    <property type="match status" value="1"/>
</dbReference>
<evidence type="ECO:0000259" key="7">
    <source>
        <dbReference type="Pfam" id="PF00909"/>
    </source>
</evidence>
<dbReference type="Pfam" id="PF00909">
    <property type="entry name" value="Ammonium_transp"/>
    <property type="match status" value="1"/>
</dbReference>
<evidence type="ECO:0000256" key="2">
    <source>
        <dbReference type="ARBA" id="ARBA00011036"/>
    </source>
</evidence>
<comment type="similarity">
    <text evidence="2">Belongs to the ammonium transporter (TC 2.A.49) family. Rh subfamily.</text>
</comment>
<evidence type="ECO:0000256" key="5">
    <source>
        <dbReference type="ARBA" id="ARBA00023136"/>
    </source>
</evidence>
<feature type="transmembrane region" description="Helical" evidence="6">
    <location>
        <begin position="330"/>
        <end position="347"/>
    </location>
</feature>
<feature type="transmembrane region" description="Helical" evidence="6">
    <location>
        <begin position="135"/>
        <end position="154"/>
    </location>
</feature>
<keyword evidence="5 6" id="KW-0472">Membrane</keyword>
<reference evidence="8" key="2">
    <citation type="submission" date="2025-09" db="UniProtKB">
        <authorList>
            <consortium name="Ensembl"/>
        </authorList>
    </citation>
    <scope>IDENTIFICATION</scope>
</reference>
<comment type="subcellular location">
    <subcellularLocation>
        <location evidence="1">Membrane</location>
        <topology evidence="1">Multi-pass membrane protein</topology>
    </subcellularLocation>
</comment>
<keyword evidence="3 6" id="KW-0812">Transmembrane</keyword>
<sequence>MASQYPPNLRFGLSGLVYFLEVVFLFLFYFFVSYDHQHSQRDATLYPAFQDVNVMVIFGFGFLLAFLKNYGFSSTAFGLLLAALGTQWAVIMDGFLFHFSDGTVRMNLQSIIEAVMSVTTVLISSGAVLGKVNLMQLVFMAMVEVTAFIVNRWLAEHFLQIKSHVTLMHVPLFGAYFGLMVSWILYHSSLNRTVEKESSRPVSNLFAMLGTLFLWMFWPSFNSVLIEDRSGKLNAVCNTYFAIAASSVAAFSISVATSKNGKLSMAHIQKATLAGGVAVGFSASTIQQPWIALLLGLVAGVVSVLGSAFLQKYMNTAVKIHDTSGIHSTFGLCSVFGGIVHVILTLIENHENLSELGYLALIEVGALSLSLAIGLASGVLTGFILKCKLWKAPPVRKYFDDQAYWEVRFNCTLLGQIWNQIGLIQETGFL</sequence>
<evidence type="ECO:0000313" key="9">
    <source>
        <dbReference type="Proteomes" id="UP000694545"/>
    </source>
</evidence>
<feature type="domain" description="Ammonium transporter AmtB-like" evidence="7">
    <location>
        <begin position="21"/>
        <end position="386"/>
    </location>
</feature>
<feature type="transmembrane region" description="Helical" evidence="6">
    <location>
        <begin position="166"/>
        <end position="186"/>
    </location>
</feature>
<dbReference type="SUPFAM" id="SSF111352">
    <property type="entry name" value="Ammonium transporter"/>
    <property type="match status" value="1"/>
</dbReference>